<gene>
    <name evidence="2" type="ORF">GMARGA_LOCUS15602</name>
</gene>
<evidence type="ECO:0000313" key="3">
    <source>
        <dbReference type="Proteomes" id="UP000789901"/>
    </source>
</evidence>
<protein>
    <submittedName>
        <fullName evidence="2">4981_t:CDS:1</fullName>
    </submittedName>
</protein>
<sequence length="283" mass="32261">MNTKLVHFKSRFAEATRDRCSLCRRYLPGALEKHHSKTLEERDVNTPEIRAKALVPKKRKTLDLFGNGSNKKNEEGAEISVFPGTASSSTTGSTSSDWLEIMEYKAVAETQYKEFKELKNKQVTKEETLVLVQDIEAEKTENISNNSNQKPTVQETEVVEQDIQMNDVANLLETEEAHSSLYTERVEMFVNVEPSITLLLASNKGNIAPVNLMANNRENAWKVNNTSHDQPNPINNENEDIIQSKEDDEFTKVTYSKKKKKNNNIKKDKREHSGPYKKSKTLQ</sequence>
<feature type="compositionally biased region" description="Basic and acidic residues" evidence="1">
    <location>
        <begin position="265"/>
        <end position="274"/>
    </location>
</feature>
<feature type="region of interest" description="Disordered" evidence="1">
    <location>
        <begin position="224"/>
        <end position="283"/>
    </location>
</feature>
<dbReference type="EMBL" id="CAJVQB010010826">
    <property type="protein sequence ID" value="CAG8743167.1"/>
    <property type="molecule type" value="Genomic_DNA"/>
</dbReference>
<organism evidence="2 3">
    <name type="scientific">Gigaspora margarita</name>
    <dbReference type="NCBI Taxonomy" id="4874"/>
    <lineage>
        <taxon>Eukaryota</taxon>
        <taxon>Fungi</taxon>
        <taxon>Fungi incertae sedis</taxon>
        <taxon>Mucoromycota</taxon>
        <taxon>Glomeromycotina</taxon>
        <taxon>Glomeromycetes</taxon>
        <taxon>Diversisporales</taxon>
        <taxon>Gigasporaceae</taxon>
        <taxon>Gigaspora</taxon>
    </lineage>
</organism>
<feature type="compositionally biased region" description="Low complexity" evidence="1">
    <location>
        <begin position="84"/>
        <end position="94"/>
    </location>
</feature>
<feature type="region of interest" description="Disordered" evidence="1">
    <location>
        <begin position="64"/>
        <end position="94"/>
    </location>
</feature>
<accession>A0ABN7VA59</accession>
<comment type="caution">
    <text evidence="2">The sequence shown here is derived from an EMBL/GenBank/DDBJ whole genome shotgun (WGS) entry which is preliminary data.</text>
</comment>
<keyword evidence="3" id="KW-1185">Reference proteome</keyword>
<reference evidence="2 3" key="1">
    <citation type="submission" date="2021-06" db="EMBL/GenBank/DDBJ databases">
        <authorList>
            <person name="Kallberg Y."/>
            <person name="Tangrot J."/>
            <person name="Rosling A."/>
        </authorList>
    </citation>
    <scope>NUCLEOTIDE SEQUENCE [LARGE SCALE GENOMIC DNA]</scope>
    <source>
        <strain evidence="2 3">120-4 pot B 10/14</strain>
    </source>
</reference>
<evidence type="ECO:0000313" key="2">
    <source>
        <dbReference type="EMBL" id="CAG8743167.1"/>
    </source>
</evidence>
<proteinExistence type="predicted"/>
<evidence type="ECO:0000256" key="1">
    <source>
        <dbReference type="SAM" id="MobiDB-lite"/>
    </source>
</evidence>
<feature type="compositionally biased region" description="Basic residues" evidence="1">
    <location>
        <begin position="255"/>
        <end position="264"/>
    </location>
</feature>
<name>A0ABN7VA59_GIGMA</name>
<dbReference type="Proteomes" id="UP000789901">
    <property type="component" value="Unassembled WGS sequence"/>
</dbReference>